<sequence>MVKQSSIKKSILKKRGVELAPRTKKLLTYDDTPTPYAKTRLMKYLELKHGAHIEKLISVGNIYTLEKQLGVDATTISKWRKKIDEAREAEFFNQFNNMEGD</sequence>
<proteinExistence type="predicted"/>
<accession>A0A0F9AQV8</accession>
<organism evidence="1">
    <name type="scientific">marine sediment metagenome</name>
    <dbReference type="NCBI Taxonomy" id="412755"/>
    <lineage>
        <taxon>unclassified sequences</taxon>
        <taxon>metagenomes</taxon>
        <taxon>ecological metagenomes</taxon>
    </lineage>
</organism>
<gene>
    <name evidence="1" type="ORF">LCGC14_2542110</name>
</gene>
<name>A0A0F9AQV8_9ZZZZ</name>
<protein>
    <submittedName>
        <fullName evidence="1">Uncharacterized protein</fullName>
    </submittedName>
</protein>
<evidence type="ECO:0000313" key="1">
    <source>
        <dbReference type="EMBL" id="KKL11805.1"/>
    </source>
</evidence>
<reference evidence="1" key="1">
    <citation type="journal article" date="2015" name="Nature">
        <title>Complex archaea that bridge the gap between prokaryotes and eukaryotes.</title>
        <authorList>
            <person name="Spang A."/>
            <person name="Saw J.H."/>
            <person name="Jorgensen S.L."/>
            <person name="Zaremba-Niedzwiedzka K."/>
            <person name="Martijn J."/>
            <person name="Lind A.E."/>
            <person name="van Eijk R."/>
            <person name="Schleper C."/>
            <person name="Guy L."/>
            <person name="Ettema T.J."/>
        </authorList>
    </citation>
    <scope>NUCLEOTIDE SEQUENCE</scope>
</reference>
<dbReference type="EMBL" id="LAZR01041511">
    <property type="protein sequence ID" value="KKL11805.1"/>
    <property type="molecule type" value="Genomic_DNA"/>
</dbReference>
<comment type="caution">
    <text evidence="1">The sequence shown here is derived from an EMBL/GenBank/DDBJ whole genome shotgun (WGS) entry which is preliminary data.</text>
</comment>
<dbReference type="AlphaFoldDB" id="A0A0F9AQV8"/>